<feature type="compositionally biased region" description="Low complexity" evidence="1">
    <location>
        <begin position="33"/>
        <end position="43"/>
    </location>
</feature>
<gene>
    <name evidence="2" type="ORF">AMORRO_LOCUS32</name>
</gene>
<name>A0A9N8V4H8_9GLOM</name>
<feature type="compositionally biased region" description="Polar residues" evidence="1">
    <location>
        <begin position="67"/>
        <end position="111"/>
    </location>
</feature>
<protein>
    <submittedName>
        <fullName evidence="2">15521_t:CDS:1</fullName>
    </submittedName>
</protein>
<dbReference type="EMBL" id="CAJVPV010000007">
    <property type="protein sequence ID" value="CAG8437686.1"/>
    <property type="molecule type" value="Genomic_DNA"/>
</dbReference>
<keyword evidence="3" id="KW-1185">Reference proteome</keyword>
<comment type="caution">
    <text evidence="2">The sequence shown here is derived from an EMBL/GenBank/DDBJ whole genome shotgun (WGS) entry which is preliminary data.</text>
</comment>
<dbReference type="AlphaFoldDB" id="A0A9N8V4H8"/>
<proteinExistence type="predicted"/>
<dbReference type="OrthoDB" id="2367607at2759"/>
<accession>A0A9N8V4H8</accession>
<feature type="region of interest" description="Disordered" evidence="1">
    <location>
        <begin position="1"/>
        <end position="111"/>
    </location>
</feature>
<evidence type="ECO:0000256" key="1">
    <source>
        <dbReference type="SAM" id="MobiDB-lite"/>
    </source>
</evidence>
<sequence>MSNNPTAPGYQAPAYRPSVNTNAYAMPHPGQPPQNQNDPQRNPSVNVPQRQSMYPGGFAVPNAPRPYQQQPSTYNQNPNAQIAPRINTQVQNSQYYDRNNNGPRNSIMMSPNTYSTQYQPTPLPYNQNSSYFPPQQVMSQVDLQRKFYGTCHGCKQPNTDFASCQACNQWLAHMESIINERKALIQKQYCELCRLPKHVHHQIAACGKCGFPRSNVDELSKVAIKKEQSDTIFEDLKIREQLGFVCTNCNQSLEGFLKCPTYGEIATRMRKEREQVAYEDPNFIKLSEIVKEYSEKEKKLKPPIQKSTKPNLSGDPNDKIKELTNMTKELHIDGLNNQNNQGNYTYGTYGYGGPPTHIR</sequence>
<evidence type="ECO:0000313" key="2">
    <source>
        <dbReference type="EMBL" id="CAG8437686.1"/>
    </source>
</evidence>
<organism evidence="2 3">
    <name type="scientific">Acaulospora morrowiae</name>
    <dbReference type="NCBI Taxonomy" id="94023"/>
    <lineage>
        <taxon>Eukaryota</taxon>
        <taxon>Fungi</taxon>
        <taxon>Fungi incertae sedis</taxon>
        <taxon>Mucoromycota</taxon>
        <taxon>Glomeromycotina</taxon>
        <taxon>Glomeromycetes</taxon>
        <taxon>Diversisporales</taxon>
        <taxon>Acaulosporaceae</taxon>
        <taxon>Acaulospora</taxon>
    </lineage>
</organism>
<evidence type="ECO:0000313" key="3">
    <source>
        <dbReference type="Proteomes" id="UP000789342"/>
    </source>
</evidence>
<dbReference type="Proteomes" id="UP000789342">
    <property type="component" value="Unassembled WGS sequence"/>
</dbReference>
<reference evidence="2" key="1">
    <citation type="submission" date="2021-06" db="EMBL/GenBank/DDBJ databases">
        <authorList>
            <person name="Kallberg Y."/>
            <person name="Tangrot J."/>
            <person name="Rosling A."/>
        </authorList>
    </citation>
    <scope>NUCLEOTIDE SEQUENCE</scope>
    <source>
        <strain evidence="2">CL551</strain>
    </source>
</reference>
<feature type="region of interest" description="Disordered" evidence="1">
    <location>
        <begin position="297"/>
        <end position="318"/>
    </location>
</feature>